<keyword evidence="5" id="KW-1015">Disulfide bond</keyword>
<evidence type="ECO:0000256" key="5">
    <source>
        <dbReference type="ARBA" id="ARBA00023157"/>
    </source>
</evidence>
<evidence type="ECO:0000256" key="6">
    <source>
        <dbReference type="ARBA" id="ARBA00023297"/>
    </source>
</evidence>
<feature type="chain" id="PRO_5034853217" evidence="7">
    <location>
        <begin position="20"/>
        <end position="154"/>
    </location>
</feature>
<evidence type="ECO:0000256" key="2">
    <source>
        <dbReference type="ARBA" id="ARBA00008992"/>
    </source>
</evidence>
<evidence type="ECO:0000256" key="7">
    <source>
        <dbReference type="SAM" id="SignalP"/>
    </source>
</evidence>
<dbReference type="RefSeq" id="XP_022309394.1">
    <property type="nucleotide sequence ID" value="XM_022453686.1"/>
</dbReference>
<reference evidence="9" key="1">
    <citation type="submission" date="2025-08" db="UniProtKB">
        <authorList>
            <consortium name="RefSeq"/>
        </authorList>
    </citation>
    <scope>IDENTIFICATION</scope>
    <source>
        <tissue evidence="9">Whole sample</tissue>
    </source>
</reference>
<evidence type="ECO:0000256" key="4">
    <source>
        <dbReference type="ARBA" id="ARBA00022656"/>
    </source>
</evidence>
<keyword evidence="6" id="KW-1219">Ryanodine-sensitive calcium-release channel impairing toxin</keyword>
<keyword evidence="4" id="KW-0800">Toxin</keyword>
<dbReference type="Proteomes" id="UP000694844">
    <property type="component" value="Chromosome 9"/>
</dbReference>
<feature type="signal peptide" evidence="7">
    <location>
        <begin position="1"/>
        <end position="19"/>
    </location>
</feature>
<keyword evidence="3" id="KW-0964">Secreted</keyword>
<organism evidence="8 9">
    <name type="scientific">Crassostrea virginica</name>
    <name type="common">Eastern oyster</name>
    <dbReference type="NCBI Taxonomy" id="6565"/>
    <lineage>
        <taxon>Eukaryota</taxon>
        <taxon>Metazoa</taxon>
        <taxon>Spiralia</taxon>
        <taxon>Lophotrochozoa</taxon>
        <taxon>Mollusca</taxon>
        <taxon>Bivalvia</taxon>
        <taxon>Autobranchia</taxon>
        <taxon>Pteriomorphia</taxon>
        <taxon>Ostreida</taxon>
        <taxon>Ostreoidea</taxon>
        <taxon>Ostreidae</taxon>
        <taxon>Crassostrea</taxon>
    </lineage>
</organism>
<dbReference type="KEGG" id="cvn:111115097"/>
<keyword evidence="6" id="KW-0108">Calcium channel impairing toxin</keyword>
<dbReference type="GO" id="GO:0005576">
    <property type="term" value="C:extracellular region"/>
    <property type="evidence" value="ECO:0007669"/>
    <property type="project" value="UniProtKB-SubCell"/>
</dbReference>
<evidence type="ECO:0000313" key="9">
    <source>
        <dbReference type="RefSeq" id="XP_022309394.1"/>
    </source>
</evidence>
<dbReference type="OrthoDB" id="6122430at2759"/>
<dbReference type="GO" id="GO:0090729">
    <property type="term" value="F:toxin activity"/>
    <property type="evidence" value="ECO:0007669"/>
    <property type="project" value="UniProtKB-KW"/>
</dbReference>
<sequence>MMRTLGIFLSFLIFQFTTGQIPTLIGLPQCKWANEECADNDQCCSQSCVLKNPGTNRRCSRSSIGQECLYVYHCEDRLLCGDRRKCCANYWETCSRNQHCCDTNHRCLRAEGATYRKCLYPPTSTGASLKSSWVLGVAILLRVLFMELTKSLLY</sequence>
<evidence type="ECO:0000256" key="3">
    <source>
        <dbReference type="ARBA" id="ARBA00022525"/>
    </source>
</evidence>
<keyword evidence="6" id="KW-0872">Ion channel impairing toxin</keyword>
<protein>
    <submittedName>
        <fullName evidence="9">Uncharacterized protein LOC111115097</fullName>
    </submittedName>
</protein>
<evidence type="ECO:0000313" key="8">
    <source>
        <dbReference type="Proteomes" id="UP000694844"/>
    </source>
</evidence>
<accession>A0A8B8C2S6</accession>
<gene>
    <name evidence="9" type="primary">LOC111115097</name>
</gene>
<dbReference type="InterPro" id="IPR012632">
    <property type="entry name" value="Scorpion_calcine"/>
</dbReference>
<proteinExistence type="inferred from homology"/>
<comment type="similarity">
    <text evidence="2">Belongs to the scorpion calcin family.</text>
</comment>
<name>A0A8B8C2S6_CRAVI</name>
<keyword evidence="8" id="KW-1185">Reference proteome</keyword>
<evidence type="ECO:0000256" key="1">
    <source>
        <dbReference type="ARBA" id="ARBA00004613"/>
    </source>
</evidence>
<dbReference type="PROSITE" id="PS60028">
    <property type="entry name" value="SCORPION_CALCINE"/>
    <property type="match status" value="1"/>
</dbReference>
<keyword evidence="7" id="KW-0732">Signal</keyword>
<dbReference type="AlphaFoldDB" id="A0A8B8C2S6"/>
<dbReference type="GO" id="GO:0019855">
    <property type="term" value="F:calcium channel inhibitor activity"/>
    <property type="evidence" value="ECO:0007669"/>
    <property type="project" value="InterPro"/>
</dbReference>
<comment type="subcellular location">
    <subcellularLocation>
        <location evidence="1">Secreted</location>
    </subcellularLocation>
</comment>
<dbReference type="GeneID" id="111115097"/>